<dbReference type="Pfam" id="PF03016">
    <property type="entry name" value="Exostosin_GT47"/>
    <property type="match status" value="1"/>
</dbReference>
<gene>
    <name evidence="2" type="ORF">FRY74_08310</name>
</gene>
<keyword evidence="3" id="KW-1185">Reference proteome</keyword>
<dbReference type="Proteomes" id="UP000321721">
    <property type="component" value="Unassembled WGS sequence"/>
</dbReference>
<evidence type="ECO:0000313" key="3">
    <source>
        <dbReference type="Proteomes" id="UP000321721"/>
    </source>
</evidence>
<dbReference type="PANTHER" id="PTHR11062">
    <property type="entry name" value="EXOSTOSIN HEPARAN SULFATE GLYCOSYLTRANSFERASE -RELATED"/>
    <property type="match status" value="1"/>
</dbReference>
<dbReference type="OrthoDB" id="1416011at2"/>
<dbReference type="RefSeq" id="WP_147100428.1">
    <property type="nucleotide sequence ID" value="NZ_VOOS01000003.1"/>
</dbReference>
<dbReference type="Gene3D" id="3.40.50.2000">
    <property type="entry name" value="Glycogen Phosphorylase B"/>
    <property type="match status" value="1"/>
</dbReference>
<dbReference type="GO" id="GO:0016757">
    <property type="term" value="F:glycosyltransferase activity"/>
    <property type="evidence" value="ECO:0007669"/>
    <property type="project" value="InterPro"/>
</dbReference>
<dbReference type="InterPro" id="IPR040911">
    <property type="entry name" value="Exostosin_GT47"/>
</dbReference>
<dbReference type="AlphaFoldDB" id="A0A5C6RSJ6"/>
<feature type="domain" description="Exostosin GT47" evidence="1">
    <location>
        <begin position="202"/>
        <end position="293"/>
    </location>
</feature>
<dbReference type="InterPro" id="IPR004263">
    <property type="entry name" value="Exostosin"/>
</dbReference>
<proteinExistence type="predicted"/>
<organism evidence="2 3">
    <name type="scientific">Vicingus serpentipes</name>
    <dbReference type="NCBI Taxonomy" id="1926625"/>
    <lineage>
        <taxon>Bacteria</taxon>
        <taxon>Pseudomonadati</taxon>
        <taxon>Bacteroidota</taxon>
        <taxon>Flavobacteriia</taxon>
        <taxon>Flavobacteriales</taxon>
        <taxon>Vicingaceae</taxon>
        <taxon>Vicingus</taxon>
    </lineage>
</organism>
<comment type="caution">
    <text evidence="2">The sequence shown here is derived from an EMBL/GenBank/DDBJ whole genome shotgun (WGS) entry which is preliminary data.</text>
</comment>
<name>A0A5C6RSJ6_9FLAO</name>
<reference evidence="2 3" key="1">
    <citation type="submission" date="2019-08" db="EMBL/GenBank/DDBJ databases">
        <title>Genome of Vicingus serpentipes NCIMB 15042.</title>
        <authorList>
            <person name="Bowman J.P."/>
        </authorList>
    </citation>
    <scope>NUCLEOTIDE SEQUENCE [LARGE SCALE GENOMIC DNA]</scope>
    <source>
        <strain evidence="2 3">NCIMB 15042</strain>
    </source>
</reference>
<protein>
    <submittedName>
        <fullName evidence="2">Exostosin family protein</fullName>
    </submittedName>
</protein>
<sequence length="345" mass="40744">MSNILNLYTDLNYLPSGKNVTIMLYPFFDSPKEDINDPDYGRFENYINNSSKIFKLVNNENDADIVVLPFEFSFEESDIKIAQKFVNNYKKSNKPILVFYNSDYDYNIPLDNVIILRTSFYKSTKSKNEFALPGWSKDFYNSRFNETTKKPVNPSISYCGYIDYLRPSLKDILNNYKDKLTSKTYNIYEIGPKLRGKAIRNLIKSKGVKTNFIFRNGFWAAGLDKKMAREEYIQNMYSSDYALVVRGAGNFSYRLYEVLSCGKIPVFIDTDCVLPYDHIIDWKKYVVWINQKDNISQRLIEFHNDISDKDFYQLKQNCRKLYEEWISPFGFFSKLNNYLDFEKNN</sequence>
<evidence type="ECO:0000313" key="2">
    <source>
        <dbReference type="EMBL" id="TXB65416.1"/>
    </source>
</evidence>
<accession>A0A5C6RSJ6</accession>
<evidence type="ECO:0000259" key="1">
    <source>
        <dbReference type="Pfam" id="PF03016"/>
    </source>
</evidence>
<dbReference type="EMBL" id="VOOS01000003">
    <property type="protein sequence ID" value="TXB65416.1"/>
    <property type="molecule type" value="Genomic_DNA"/>
</dbReference>